<name>A0A7S1IMQ2_9EUGL</name>
<dbReference type="EMBL" id="HBGA01076551">
    <property type="protein sequence ID" value="CAD9017505.1"/>
    <property type="molecule type" value="Transcribed_RNA"/>
</dbReference>
<proteinExistence type="predicted"/>
<accession>A0A7S1IMQ2</accession>
<evidence type="ECO:0000313" key="1">
    <source>
        <dbReference type="EMBL" id="CAD9017505.1"/>
    </source>
</evidence>
<sequence>MHYVDPQQGKGGPRMSTHTRKQHNLYCFTLQSAKCTMLEVGSSEFLPQSIHLSPRLSHTNGGATRKTLAAGDLKSKWPGGTISHACKEYLMHIILPSSTLWVLAHQMCI</sequence>
<organism evidence="1">
    <name type="scientific">Eutreptiella gymnastica</name>
    <dbReference type="NCBI Taxonomy" id="73025"/>
    <lineage>
        <taxon>Eukaryota</taxon>
        <taxon>Discoba</taxon>
        <taxon>Euglenozoa</taxon>
        <taxon>Euglenida</taxon>
        <taxon>Spirocuta</taxon>
        <taxon>Euglenophyceae</taxon>
        <taxon>Eutreptiales</taxon>
        <taxon>Eutreptiaceae</taxon>
        <taxon>Eutreptiella</taxon>
    </lineage>
</organism>
<gene>
    <name evidence="1" type="ORF">EGYM00392_LOCUS28615</name>
</gene>
<reference evidence="1" key="1">
    <citation type="submission" date="2021-01" db="EMBL/GenBank/DDBJ databases">
        <authorList>
            <person name="Corre E."/>
            <person name="Pelletier E."/>
            <person name="Niang G."/>
            <person name="Scheremetjew M."/>
            <person name="Finn R."/>
            <person name="Kale V."/>
            <person name="Holt S."/>
            <person name="Cochrane G."/>
            <person name="Meng A."/>
            <person name="Brown T."/>
            <person name="Cohen L."/>
        </authorList>
    </citation>
    <scope>NUCLEOTIDE SEQUENCE</scope>
    <source>
        <strain evidence="1">NIES-381</strain>
    </source>
</reference>
<protein>
    <submittedName>
        <fullName evidence="1">Uncharacterized protein</fullName>
    </submittedName>
</protein>
<dbReference type="AlphaFoldDB" id="A0A7S1IMQ2"/>